<dbReference type="GO" id="GO:0016987">
    <property type="term" value="F:sigma factor activity"/>
    <property type="evidence" value="ECO:0007669"/>
    <property type="project" value="UniProtKB-KW"/>
</dbReference>
<organism evidence="9 11">
    <name type="scientific">Holdemania massiliensis</name>
    <dbReference type="NCBI Taxonomy" id="1468449"/>
    <lineage>
        <taxon>Bacteria</taxon>
        <taxon>Bacillati</taxon>
        <taxon>Bacillota</taxon>
        <taxon>Erysipelotrichia</taxon>
        <taxon>Erysipelotrichales</taxon>
        <taxon>Erysipelotrichaceae</taxon>
        <taxon>Holdemania</taxon>
    </lineage>
</organism>
<evidence type="ECO:0000256" key="4">
    <source>
        <dbReference type="ARBA" id="ARBA00023163"/>
    </source>
</evidence>
<keyword evidence="2" id="KW-0805">Transcription regulation</keyword>
<evidence type="ECO:0000256" key="2">
    <source>
        <dbReference type="ARBA" id="ARBA00023015"/>
    </source>
</evidence>
<keyword evidence="3" id="KW-0731">Sigma factor</keyword>
<dbReference type="SUPFAM" id="SSF88946">
    <property type="entry name" value="Sigma2 domain of RNA polymerase sigma factors"/>
    <property type="match status" value="1"/>
</dbReference>
<dbReference type="CDD" id="cd06171">
    <property type="entry name" value="Sigma70_r4"/>
    <property type="match status" value="1"/>
</dbReference>
<dbReference type="Pfam" id="PF13739">
    <property type="entry name" value="PdaC"/>
    <property type="match status" value="1"/>
</dbReference>
<evidence type="ECO:0000259" key="8">
    <source>
        <dbReference type="Pfam" id="PF13739"/>
    </source>
</evidence>
<dbReference type="SUPFAM" id="SSF88659">
    <property type="entry name" value="Sigma3 and sigma4 domains of RNA polymerase sigma factors"/>
    <property type="match status" value="1"/>
</dbReference>
<dbReference type="Proteomes" id="UP000480929">
    <property type="component" value="Unassembled WGS sequence"/>
</dbReference>
<sequence>MNKEEKKDLLEKTILEHQRMLYRIAFSIIKDEQLALDAVQETIVKAYSQIHQLRQPEYIKTWLVRICMNEANGLCRKQITQRQRQTELQAYQGVTEDASPTEYSDLFQAVMALEPKLRTVIVLRFFEELKFDEIAAMTQTNVNTIKSQVYKGLDLLKAQLKQEVRIMQEPWKKAREEYQNQPISPQLEARVKQAIGEGRQSSPRQHWLKKGLISLAAAAACFTLMMHGSPVFAQTVANLPVIGEFLRIVTGVQIEKEDVNEMIHITLPKVENSGNPEFEKQINQRIEEELENLSREARTQAEDLKNNAEGKTGTYHPVDFYAAYQIYYNQSALVSFSIDTTTTMASAYEQRYFFNLDLESGKELTLAEVIGSENLAAADQQVRSQIEQRLAQDPTSFFDFNEEGGYTGLSENQKFYINENRQAVIVFDEYEIAPGASGMPEFILDLPLLK</sequence>
<dbReference type="AlphaFoldDB" id="A0A6N7S4C5"/>
<dbReference type="NCBIfam" id="TIGR02937">
    <property type="entry name" value="sigma70-ECF"/>
    <property type="match status" value="1"/>
</dbReference>
<comment type="similarity">
    <text evidence="1">Belongs to the sigma-70 factor family. ECF subfamily.</text>
</comment>
<evidence type="ECO:0000259" key="6">
    <source>
        <dbReference type="Pfam" id="PF08281"/>
    </source>
</evidence>
<dbReference type="InterPro" id="IPR025303">
    <property type="entry name" value="PdaC"/>
</dbReference>
<dbReference type="InterPro" id="IPR039425">
    <property type="entry name" value="RNA_pol_sigma-70-like"/>
</dbReference>
<dbReference type="EMBL" id="WKPI01000003">
    <property type="protein sequence ID" value="MSC32241.1"/>
    <property type="molecule type" value="Genomic_DNA"/>
</dbReference>
<dbReference type="GO" id="GO:0006352">
    <property type="term" value="P:DNA-templated transcription initiation"/>
    <property type="evidence" value="ECO:0007669"/>
    <property type="project" value="InterPro"/>
</dbReference>
<accession>A0A6N7S4C5</accession>
<feature type="domain" description="Deacetylase PdaC" evidence="8">
    <location>
        <begin position="260"/>
        <end position="340"/>
    </location>
</feature>
<dbReference type="InterPro" id="IPR013325">
    <property type="entry name" value="RNA_pol_sigma_r2"/>
</dbReference>
<evidence type="ECO:0000313" key="11">
    <source>
        <dbReference type="Proteomes" id="UP000433575"/>
    </source>
</evidence>
<evidence type="ECO:0000256" key="1">
    <source>
        <dbReference type="ARBA" id="ARBA00010641"/>
    </source>
</evidence>
<dbReference type="RefSeq" id="WP_154238190.1">
    <property type="nucleotide sequence ID" value="NZ_WKPI01000003.1"/>
</dbReference>
<dbReference type="Pfam" id="PF04542">
    <property type="entry name" value="Sigma70_r2"/>
    <property type="match status" value="1"/>
</dbReference>
<comment type="caution">
    <text evidence="9">The sequence shown here is derived from an EMBL/GenBank/DDBJ whole genome shotgun (WGS) entry which is preliminary data.</text>
</comment>
<dbReference type="Pfam" id="PF08281">
    <property type="entry name" value="Sigma70_r4_2"/>
    <property type="match status" value="1"/>
</dbReference>
<evidence type="ECO:0000313" key="9">
    <source>
        <dbReference type="EMBL" id="MSA88694.1"/>
    </source>
</evidence>
<dbReference type="Gene3D" id="1.10.1740.10">
    <property type="match status" value="1"/>
</dbReference>
<dbReference type="InterPro" id="IPR013249">
    <property type="entry name" value="RNA_pol_sigma70_r4_t2"/>
</dbReference>
<keyword evidence="12" id="KW-1185">Reference proteome</keyword>
<gene>
    <name evidence="10" type="ORF">GKD88_03805</name>
    <name evidence="9" type="ORF">GKE08_05075</name>
</gene>
<dbReference type="EMBL" id="WKPJ01000004">
    <property type="protein sequence ID" value="MSA88694.1"/>
    <property type="molecule type" value="Genomic_DNA"/>
</dbReference>
<dbReference type="OrthoDB" id="4990at2"/>
<dbReference type="InterPro" id="IPR036388">
    <property type="entry name" value="WH-like_DNA-bd_sf"/>
</dbReference>
<dbReference type="InterPro" id="IPR007627">
    <property type="entry name" value="RNA_pol_sigma70_r2"/>
</dbReference>
<protein>
    <submittedName>
        <fullName evidence="9">Sigma-70 family RNA polymerase sigma factor</fullName>
    </submittedName>
</protein>
<feature type="domain" description="RNA polymerase sigma-70 region 2" evidence="5">
    <location>
        <begin position="15"/>
        <end position="78"/>
    </location>
</feature>
<evidence type="ECO:0000313" key="12">
    <source>
        <dbReference type="Proteomes" id="UP000480929"/>
    </source>
</evidence>
<proteinExistence type="inferred from homology"/>
<evidence type="ECO:0000256" key="3">
    <source>
        <dbReference type="ARBA" id="ARBA00023082"/>
    </source>
</evidence>
<dbReference type="GO" id="GO:0003677">
    <property type="term" value="F:DNA binding"/>
    <property type="evidence" value="ECO:0007669"/>
    <property type="project" value="InterPro"/>
</dbReference>
<evidence type="ECO:0000259" key="5">
    <source>
        <dbReference type="Pfam" id="PF04542"/>
    </source>
</evidence>
<feature type="domain" description="RNA polymerase sigma factor 70 region 4 type 2" evidence="6">
    <location>
        <begin position="108"/>
        <end position="153"/>
    </location>
</feature>
<dbReference type="InterPro" id="IPR037126">
    <property type="entry name" value="PdaC/RsiV-like_sf"/>
</dbReference>
<dbReference type="InterPro" id="IPR014284">
    <property type="entry name" value="RNA_pol_sigma-70_dom"/>
</dbReference>
<dbReference type="Gene3D" id="1.10.10.10">
    <property type="entry name" value="Winged helix-like DNA-binding domain superfamily/Winged helix DNA-binding domain"/>
    <property type="match status" value="1"/>
</dbReference>
<dbReference type="Pfam" id="PF11738">
    <property type="entry name" value="DUF3298"/>
    <property type="match status" value="1"/>
</dbReference>
<evidence type="ECO:0000313" key="10">
    <source>
        <dbReference type="EMBL" id="MSC32241.1"/>
    </source>
</evidence>
<dbReference type="PANTHER" id="PTHR43133">
    <property type="entry name" value="RNA POLYMERASE ECF-TYPE SIGMA FACTO"/>
    <property type="match status" value="1"/>
</dbReference>
<dbReference type="Gene3D" id="3.90.640.20">
    <property type="entry name" value="Heat-shock cognate protein, ATPase"/>
    <property type="match status" value="1"/>
</dbReference>
<dbReference type="PANTHER" id="PTHR43133:SF51">
    <property type="entry name" value="RNA POLYMERASE SIGMA FACTOR"/>
    <property type="match status" value="1"/>
</dbReference>
<keyword evidence="4" id="KW-0804">Transcription</keyword>
<dbReference type="Gene3D" id="3.30.565.40">
    <property type="entry name" value="Fervidobacterium nodosum Rt17-B1 like"/>
    <property type="match status" value="1"/>
</dbReference>
<dbReference type="InterPro" id="IPR013324">
    <property type="entry name" value="RNA_pol_sigma_r3/r4-like"/>
</dbReference>
<dbReference type="InterPro" id="IPR021729">
    <property type="entry name" value="DUF3298"/>
</dbReference>
<reference evidence="11 12" key="1">
    <citation type="journal article" date="2019" name="Nat. Med.">
        <title>A library of human gut bacterial isolates paired with longitudinal multiomics data enables mechanistic microbiome research.</title>
        <authorList>
            <person name="Poyet M."/>
            <person name="Groussin M."/>
            <person name="Gibbons S.M."/>
            <person name="Avila-Pacheco J."/>
            <person name="Jiang X."/>
            <person name="Kearney S.M."/>
            <person name="Perrotta A.R."/>
            <person name="Berdy B."/>
            <person name="Zhao S."/>
            <person name="Lieberman T.D."/>
            <person name="Swanson P.K."/>
            <person name="Smith M."/>
            <person name="Roesemann S."/>
            <person name="Alexander J.E."/>
            <person name="Rich S.A."/>
            <person name="Livny J."/>
            <person name="Vlamakis H."/>
            <person name="Clish C."/>
            <person name="Bullock K."/>
            <person name="Deik A."/>
            <person name="Scott J."/>
            <person name="Pierce K.A."/>
            <person name="Xavier R.J."/>
            <person name="Alm E.J."/>
        </authorList>
    </citation>
    <scope>NUCLEOTIDE SEQUENCE [LARGE SCALE GENOMIC DNA]</scope>
    <source>
        <strain evidence="9 11">BIOML-A4</strain>
        <strain evidence="10 12">BIOML-A5</strain>
    </source>
</reference>
<feature type="domain" description="DUF3298" evidence="7">
    <location>
        <begin position="372"/>
        <end position="444"/>
    </location>
</feature>
<name>A0A6N7S4C5_9FIRM</name>
<evidence type="ECO:0000259" key="7">
    <source>
        <dbReference type="Pfam" id="PF11738"/>
    </source>
</evidence>
<dbReference type="Proteomes" id="UP000433575">
    <property type="component" value="Unassembled WGS sequence"/>
</dbReference>